<reference evidence="8" key="1">
    <citation type="submission" date="2017-02" db="UniProtKB">
        <authorList>
            <consortium name="WormBaseParasite"/>
        </authorList>
    </citation>
    <scope>IDENTIFICATION</scope>
</reference>
<dbReference type="InterPro" id="IPR041679">
    <property type="entry name" value="DNA2/NAM7-like_C"/>
</dbReference>
<gene>
    <name evidence="6" type="ORF">ASIM_LOCUS6786</name>
</gene>
<feature type="domain" description="DNA2/NAM7 helicase-like C-terminal" evidence="5">
    <location>
        <begin position="11"/>
        <end position="115"/>
    </location>
</feature>
<dbReference type="AlphaFoldDB" id="A0A0M3JHA6"/>
<dbReference type="InterPro" id="IPR050534">
    <property type="entry name" value="Coronavir_polyprotein_1ab"/>
</dbReference>
<evidence type="ECO:0000256" key="3">
    <source>
        <dbReference type="ARBA" id="ARBA00022806"/>
    </source>
</evidence>
<dbReference type="Proteomes" id="UP000267096">
    <property type="component" value="Unassembled WGS sequence"/>
</dbReference>
<dbReference type="GO" id="GO:0043139">
    <property type="term" value="F:5'-3' DNA helicase activity"/>
    <property type="evidence" value="ECO:0007669"/>
    <property type="project" value="TreeGrafter"/>
</dbReference>
<dbReference type="InterPro" id="IPR027417">
    <property type="entry name" value="P-loop_NTPase"/>
</dbReference>
<evidence type="ECO:0000313" key="6">
    <source>
        <dbReference type="EMBL" id="VDK27804.1"/>
    </source>
</evidence>
<evidence type="ECO:0000256" key="1">
    <source>
        <dbReference type="ARBA" id="ARBA00022741"/>
    </source>
</evidence>
<proteinExistence type="predicted"/>
<evidence type="ECO:0000256" key="2">
    <source>
        <dbReference type="ARBA" id="ARBA00022801"/>
    </source>
</evidence>
<name>A0A0M3JHA6_ANISI</name>
<evidence type="ECO:0000259" key="5">
    <source>
        <dbReference type="Pfam" id="PF13087"/>
    </source>
</evidence>
<keyword evidence="7" id="KW-1185">Reference proteome</keyword>
<protein>
    <submittedName>
        <fullName evidence="8">AAA_12 domain-containing protein</fullName>
    </submittedName>
</protein>
<keyword evidence="2" id="KW-0378">Hydrolase</keyword>
<keyword evidence="3" id="KW-0347">Helicase</keyword>
<accession>A0A0M3JHA6</accession>
<dbReference type="Pfam" id="PF13087">
    <property type="entry name" value="AAA_12"/>
    <property type="match status" value="1"/>
</dbReference>
<sequence>MEAADDKDSLISRYNDFQEFAAKTITLKLLEKLKPEDIVVLCSYIATRDALRKALEEAQIRVHKIDGFQGKEAPIVILITTRVISDQTSEESARFFDDEQRIRVALSRAKDGIII</sequence>
<dbReference type="SUPFAM" id="SSF52540">
    <property type="entry name" value="P-loop containing nucleoside triphosphate hydrolases"/>
    <property type="match status" value="1"/>
</dbReference>
<dbReference type="OrthoDB" id="5871723at2759"/>
<dbReference type="EMBL" id="UYRR01015308">
    <property type="protein sequence ID" value="VDK27804.1"/>
    <property type="molecule type" value="Genomic_DNA"/>
</dbReference>
<reference evidence="6 7" key="2">
    <citation type="submission" date="2018-11" db="EMBL/GenBank/DDBJ databases">
        <authorList>
            <consortium name="Pathogen Informatics"/>
        </authorList>
    </citation>
    <scope>NUCLEOTIDE SEQUENCE [LARGE SCALE GENOMIC DNA]</scope>
</reference>
<dbReference type="WBParaSite" id="ASIM_0000701701-mRNA-1">
    <property type="protein sequence ID" value="ASIM_0000701701-mRNA-1"/>
    <property type="gene ID" value="ASIM_0000701701"/>
</dbReference>
<keyword evidence="4" id="KW-0067">ATP-binding</keyword>
<organism evidence="8">
    <name type="scientific">Anisakis simplex</name>
    <name type="common">Herring worm</name>
    <dbReference type="NCBI Taxonomy" id="6269"/>
    <lineage>
        <taxon>Eukaryota</taxon>
        <taxon>Metazoa</taxon>
        <taxon>Ecdysozoa</taxon>
        <taxon>Nematoda</taxon>
        <taxon>Chromadorea</taxon>
        <taxon>Rhabditida</taxon>
        <taxon>Spirurina</taxon>
        <taxon>Ascaridomorpha</taxon>
        <taxon>Ascaridoidea</taxon>
        <taxon>Anisakidae</taxon>
        <taxon>Anisakis</taxon>
        <taxon>Anisakis simplex complex</taxon>
    </lineage>
</organism>
<evidence type="ECO:0000313" key="7">
    <source>
        <dbReference type="Proteomes" id="UP000267096"/>
    </source>
</evidence>
<dbReference type="GO" id="GO:0016787">
    <property type="term" value="F:hydrolase activity"/>
    <property type="evidence" value="ECO:0007669"/>
    <property type="project" value="UniProtKB-KW"/>
</dbReference>
<dbReference type="Gene3D" id="3.40.50.300">
    <property type="entry name" value="P-loop containing nucleotide triphosphate hydrolases"/>
    <property type="match status" value="1"/>
</dbReference>
<dbReference type="PANTHER" id="PTHR43788">
    <property type="entry name" value="DNA2/NAM7 HELICASE FAMILY MEMBER"/>
    <property type="match status" value="1"/>
</dbReference>
<evidence type="ECO:0000313" key="8">
    <source>
        <dbReference type="WBParaSite" id="ASIM_0000701701-mRNA-1"/>
    </source>
</evidence>
<dbReference type="PANTHER" id="PTHR43788:SF16">
    <property type="entry name" value="HELICASE WITH ZINC FINGER 2"/>
    <property type="match status" value="1"/>
</dbReference>
<evidence type="ECO:0000256" key="4">
    <source>
        <dbReference type="ARBA" id="ARBA00022840"/>
    </source>
</evidence>
<keyword evidence="1" id="KW-0547">Nucleotide-binding</keyword>
<dbReference type="GO" id="GO:0005524">
    <property type="term" value="F:ATP binding"/>
    <property type="evidence" value="ECO:0007669"/>
    <property type="project" value="UniProtKB-KW"/>
</dbReference>